<keyword evidence="4" id="KW-1185">Reference proteome</keyword>
<dbReference type="PANTHER" id="PTHR46889">
    <property type="entry name" value="TRANSPOSASE INSF FOR INSERTION SEQUENCE IS3B-RELATED"/>
    <property type="match status" value="1"/>
</dbReference>
<reference evidence="3 4" key="1">
    <citation type="journal article" date="2013" name="Stand. Genomic Sci.">
        <title>Complete genome sequence of Dehalobacter restrictus PER-K23(T.).</title>
        <authorList>
            <person name="Kruse T."/>
            <person name="Maillard J."/>
            <person name="Goodwin L."/>
            <person name="Woyke T."/>
            <person name="Teshima H."/>
            <person name="Bruce D."/>
            <person name="Detter C."/>
            <person name="Tapia R."/>
            <person name="Han C."/>
            <person name="Huntemann M."/>
            <person name="Wei C.L."/>
            <person name="Han J."/>
            <person name="Chen A."/>
            <person name="Kyrpides N."/>
            <person name="Szeto E."/>
            <person name="Markowitz V."/>
            <person name="Ivanova N."/>
            <person name="Pagani I."/>
            <person name="Pati A."/>
            <person name="Pitluck S."/>
            <person name="Nolan M."/>
            <person name="Holliger C."/>
            <person name="Smidt H."/>
        </authorList>
    </citation>
    <scope>NUCLEOTIDE SEQUENCE [LARGE SCALE GENOMIC DNA]</scope>
    <source>
        <strain evidence="4">DSM 9455</strain>
    </source>
</reference>
<gene>
    <name evidence="3" type="ORF">DEHRE_10480</name>
</gene>
<sequence>MAELCNFADIARSSYYKWINRPESETDRRNTLILEEMIRLYTEVHGIYGYRRMTMNINRIMSQQYNHKRIYRLMESVNMKSVIRKKRKNYIPSTPQITAENILNRNFQADKPNQKWLTDVTEFKLTNGLKAYLSAILDLGDRRIVSYVLGHANNNQLVFKTFDLAVAANPDAKPLFHSDRGFQYTNRQFKNKIDSISGTQSMSRVSRCIDNGPMEGFWGIIKSEMYYLQKFHTYEELELAIDQYIDFYNTRRLQKNLKGLTPIEYRNQTLAA</sequence>
<dbReference type="PANTHER" id="PTHR46889:SF5">
    <property type="entry name" value="INTEGRASE PROTEIN"/>
    <property type="match status" value="1"/>
</dbReference>
<organism evidence="3 4">
    <name type="scientific">Dehalobacter restrictus (strain DSM 9455 / PER-K23)</name>
    <dbReference type="NCBI Taxonomy" id="871738"/>
    <lineage>
        <taxon>Bacteria</taxon>
        <taxon>Bacillati</taxon>
        <taxon>Bacillota</taxon>
        <taxon>Clostridia</taxon>
        <taxon>Eubacteriales</taxon>
        <taxon>Desulfitobacteriaceae</taxon>
        <taxon>Dehalobacter</taxon>
    </lineage>
</organism>
<dbReference type="InterPro" id="IPR048020">
    <property type="entry name" value="Transpos_IS3"/>
</dbReference>
<accession>A0ABN4BTV4</accession>
<dbReference type="InterPro" id="IPR012337">
    <property type="entry name" value="RNaseH-like_sf"/>
</dbReference>
<evidence type="ECO:0000313" key="4">
    <source>
        <dbReference type="Proteomes" id="UP000018934"/>
    </source>
</evidence>
<dbReference type="InterPro" id="IPR036397">
    <property type="entry name" value="RNaseH_sf"/>
</dbReference>
<evidence type="ECO:0000313" key="3">
    <source>
        <dbReference type="EMBL" id="AHF10445.1"/>
    </source>
</evidence>
<evidence type="ECO:0000259" key="2">
    <source>
        <dbReference type="PROSITE" id="PS50994"/>
    </source>
</evidence>
<protein>
    <submittedName>
        <fullName evidence="3">Integrase</fullName>
    </submittedName>
</protein>
<dbReference type="Pfam" id="PF13276">
    <property type="entry name" value="HTH_21"/>
    <property type="match status" value="1"/>
</dbReference>
<dbReference type="InterPro" id="IPR050900">
    <property type="entry name" value="Transposase_IS3/IS150/IS904"/>
</dbReference>
<proteinExistence type="predicted"/>
<dbReference type="EMBL" id="CP007033">
    <property type="protein sequence ID" value="AHF10445.1"/>
    <property type="molecule type" value="Genomic_DNA"/>
</dbReference>
<name>A0ABN4BTV4_DEHRP</name>
<feature type="domain" description="Integrase catalytic" evidence="2">
    <location>
        <begin position="108"/>
        <end position="270"/>
    </location>
</feature>
<dbReference type="PROSITE" id="PS50994">
    <property type="entry name" value="INTEGRASE"/>
    <property type="match status" value="1"/>
</dbReference>
<comment type="function">
    <text evidence="1">Involved in the transposition of the insertion sequence.</text>
</comment>
<dbReference type="InterPro" id="IPR001584">
    <property type="entry name" value="Integrase_cat-core"/>
</dbReference>
<dbReference type="Gene3D" id="3.30.420.10">
    <property type="entry name" value="Ribonuclease H-like superfamily/Ribonuclease H"/>
    <property type="match status" value="1"/>
</dbReference>
<evidence type="ECO:0000256" key="1">
    <source>
        <dbReference type="ARBA" id="ARBA00002286"/>
    </source>
</evidence>
<dbReference type="Pfam" id="PF13333">
    <property type="entry name" value="rve_2"/>
    <property type="match status" value="1"/>
</dbReference>
<dbReference type="InterPro" id="IPR025948">
    <property type="entry name" value="HTH-like_dom"/>
</dbReference>
<dbReference type="NCBIfam" id="NF033516">
    <property type="entry name" value="transpos_IS3"/>
    <property type="match status" value="1"/>
</dbReference>
<dbReference type="SUPFAM" id="SSF53098">
    <property type="entry name" value="Ribonuclease H-like"/>
    <property type="match status" value="1"/>
</dbReference>
<dbReference type="Pfam" id="PF00665">
    <property type="entry name" value="rve"/>
    <property type="match status" value="1"/>
</dbReference>
<dbReference type="Proteomes" id="UP000018934">
    <property type="component" value="Chromosome"/>
</dbReference>